<dbReference type="InParanoid" id="A0A158NFG7"/>
<reference evidence="4" key="1">
    <citation type="journal article" date="2011" name="PLoS Genet.">
        <title>The genome sequence of the leaf-cutter ant Atta cephalotes reveals insights into its obligate symbiotic lifestyle.</title>
        <authorList>
            <person name="Suen G."/>
            <person name="Teiling C."/>
            <person name="Li L."/>
            <person name="Holt C."/>
            <person name="Abouheif E."/>
            <person name="Bornberg-Bauer E."/>
            <person name="Bouffard P."/>
            <person name="Caldera E.J."/>
            <person name="Cash E."/>
            <person name="Cavanaugh A."/>
            <person name="Denas O."/>
            <person name="Elhaik E."/>
            <person name="Fave M.J."/>
            <person name="Gadau J."/>
            <person name="Gibson J.D."/>
            <person name="Graur D."/>
            <person name="Grubbs K.J."/>
            <person name="Hagen D.E."/>
            <person name="Harkins T.T."/>
            <person name="Helmkampf M."/>
            <person name="Hu H."/>
            <person name="Johnson B.R."/>
            <person name="Kim J."/>
            <person name="Marsh S.E."/>
            <person name="Moeller J.A."/>
            <person name="Munoz-Torres M.C."/>
            <person name="Murphy M.C."/>
            <person name="Naughton M.C."/>
            <person name="Nigam S."/>
            <person name="Overson R."/>
            <person name="Rajakumar R."/>
            <person name="Reese J.T."/>
            <person name="Scott J.J."/>
            <person name="Smith C.R."/>
            <person name="Tao S."/>
            <person name="Tsutsui N.D."/>
            <person name="Viljakainen L."/>
            <person name="Wissler L."/>
            <person name="Yandell M.D."/>
            <person name="Zimmer F."/>
            <person name="Taylor J."/>
            <person name="Slater S.C."/>
            <person name="Clifton S.W."/>
            <person name="Warren W.C."/>
            <person name="Elsik C.G."/>
            <person name="Smith C.D."/>
            <person name="Weinstock G.M."/>
            <person name="Gerardo N.M."/>
            <person name="Currie C.R."/>
        </authorList>
    </citation>
    <scope>NUCLEOTIDE SEQUENCE [LARGE SCALE GENOMIC DNA]</scope>
</reference>
<evidence type="ECO:0000313" key="3">
    <source>
        <dbReference type="EnsemblMetazoa" id="XP_012056275.1"/>
    </source>
</evidence>
<evidence type="ECO:0000313" key="4">
    <source>
        <dbReference type="Proteomes" id="UP000005205"/>
    </source>
</evidence>
<keyword evidence="1" id="KW-0812">Transmembrane</keyword>
<dbReference type="Proteomes" id="UP000005205">
    <property type="component" value="Unassembled WGS sequence"/>
</dbReference>
<reference evidence="3" key="2">
    <citation type="submission" date="2016-04" db="UniProtKB">
        <authorList>
            <consortium name="EnsemblMetazoa"/>
        </authorList>
    </citation>
    <scope>IDENTIFICATION</scope>
</reference>
<sequence length="96" mass="10627">MCSRKFVCYLTIALLLMGIFLEEVEARRKILRGRKTITRRYYRGTAIPAWAIVLLTGIGMLLLGGGLYALLQKFVVDAADTGEGINSYTPALQLTS</sequence>
<keyword evidence="1" id="KW-0472">Membrane</keyword>
<evidence type="ECO:0000256" key="1">
    <source>
        <dbReference type="SAM" id="Phobius"/>
    </source>
</evidence>
<proteinExistence type="predicted"/>
<dbReference type="EMBL" id="ADTU01014479">
    <property type="status" value="NOT_ANNOTATED_CDS"/>
    <property type="molecule type" value="Genomic_DNA"/>
</dbReference>
<keyword evidence="1" id="KW-1133">Transmembrane helix</keyword>
<organism evidence="3 4">
    <name type="scientific">Atta cephalotes</name>
    <name type="common">Leafcutter ant</name>
    <dbReference type="NCBI Taxonomy" id="12957"/>
    <lineage>
        <taxon>Eukaryota</taxon>
        <taxon>Metazoa</taxon>
        <taxon>Ecdysozoa</taxon>
        <taxon>Arthropoda</taxon>
        <taxon>Hexapoda</taxon>
        <taxon>Insecta</taxon>
        <taxon>Pterygota</taxon>
        <taxon>Neoptera</taxon>
        <taxon>Endopterygota</taxon>
        <taxon>Hymenoptera</taxon>
        <taxon>Apocrita</taxon>
        <taxon>Aculeata</taxon>
        <taxon>Formicoidea</taxon>
        <taxon>Formicidae</taxon>
        <taxon>Myrmicinae</taxon>
        <taxon>Atta</taxon>
    </lineage>
</organism>
<dbReference type="EnsemblMetazoa" id="XM_012200885.1">
    <property type="protein sequence ID" value="XP_012056275.1"/>
    <property type="gene ID" value="LOC105619365"/>
</dbReference>
<keyword evidence="2" id="KW-0732">Signal</keyword>
<dbReference type="OrthoDB" id="7779986at2759"/>
<dbReference type="STRING" id="12957.A0A158NFG7"/>
<accession>A0A158NFG7</accession>
<dbReference type="FunCoup" id="A0A158NFG7">
    <property type="interactions" value="7"/>
</dbReference>
<gene>
    <name evidence="3" type="primary">105619365</name>
</gene>
<dbReference type="eggNOG" id="ENOG502SCEV">
    <property type="taxonomic scope" value="Eukaryota"/>
</dbReference>
<keyword evidence="4" id="KW-1185">Reference proteome</keyword>
<feature type="chain" id="PRO_5007629125" evidence="2">
    <location>
        <begin position="27"/>
        <end position="96"/>
    </location>
</feature>
<name>A0A158NFG7_ATTCE</name>
<dbReference type="KEGG" id="acep:105619365"/>
<evidence type="ECO:0000256" key="2">
    <source>
        <dbReference type="SAM" id="SignalP"/>
    </source>
</evidence>
<feature type="signal peptide" evidence="2">
    <location>
        <begin position="1"/>
        <end position="26"/>
    </location>
</feature>
<dbReference type="AlphaFoldDB" id="A0A158NFG7"/>
<protein>
    <submittedName>
        <fullName evidence="3">Uncharacterized protein</fullName>
    </submittedName>
</protein>
<feature type="transmembrane region" description="Helical" evidence="1">
    <location>
        <begin position="50"/>
        <end position="71"/>
    </location>
</feature>